<dbReference type="AlphaFoldDB" id="A0A0D3KLW1"/>
<feature type="compositionally biased region" description="Low complexity" evidence="1">
    <location>
        <begin position="104"/>
        <end position="123"/>
    </location>
</feature>
<evidence type="ECO:0000313" key="3">
    <source>
        <dbReference type="Proteomes" id="UP000013827"/>
    </source>
</evidence>
<reference evidence="2" key="2">
    <citation type="submission" date="2024-10" db="UniProtKB">
        <authorList>
            <consortium name="EnsemblProtists"/>
        </authorList>
    </citation>
    <scope>IDENTIFICATION</scope>
</reference>
<dbReference type="PaxDb" id="2903-EOD36746"/>
<proteinExistence type="predicted"/>
<evidence type="ECO:0000313" key="2">
    <source>
        <dbReference type="EnsemblProtists" id="EOD36746"/>
    </source>
</evidence>
<keyword evidence="3" id="KW-1185">Reference proteome</keyword>
<feature type="compositionally biased region" description="Low complexity" evidence="1">
    <location>
        <begin position="241"/>
        <end position="250"/>
    </location>
</feature>
<feature type="compositionally biased region" description="Basic and acidic residues" evidence="1">
    <location>
        <begin position="273"/>
        <end position="282"/>
    </location>
</feature>
<accession>A0A0D3KLW1</accession>
<evidence type="ECO:0000256" key="1">
    <source>
        <dbReference type="SAM" id="MobiDB-lite"/>
    </source>
</evidence>
<feature type="region of interest" description="Disordered" evidence="1">
    <location>
        <begin position="241"/>
        <end position="296"/>
    </location>
</feature>
<dbReference type="HOGENOM" id="CLU_941459_0_0_1"/>
<organism evidence="2 3">
    <name type="scientific">Emiliania huxleyi (strain CCMP1516)</name>
    <dbReference type="NCBI Taxonomy" id="280463"/>
    <lineage>
        <taxon>Eukaryota</taxon>
        <taxon>Haptista</taxon>
        <taxon>Haptophyta</taxon>
        <taxon>Prymnesiophyceae</taxon>
        <taxon>Isochrysidales</taxon>
        <taxon>Noelaerhabdaceae</taxon>
        <taxon>Emiliania</taxon>
    </lineage>
</organism>
<dbReference type="KEGG" id="ehx:EMIHUDRAFT_449083"/>
<dbReference type="RefSeq" id="XP_005789175.1">
    <property type="nucleotide sequence ID" value="XM_005789118.1"/>
</dbReference>
<name>A0A0D3KLW1_EMIH1</name>
<dbReference type="Proteomes" id="UP000013827">
    <property type="component" value="Unassembled WGS sequence"/>
</dbReference>
<dbReference type="GeneID" id="17282016"/>
<protein>
    <submittedName>
        <fullName evidence="2">Uncharacterized protein</fullName>
    </submittedName>
</protein>
<feature type="region of interest" description="Disordered" evidence="1">
    <location>
        <begin position="101"/>
        <end position="123"/>
    </location>
</feature>
<dbReference type="EnsemblProtists" id="EOD36746">
    <property type="protein sequence ID" value="EOD36746"/>
    <property type="gene ID" value="EMIHUDRAFT_449083"/>
</dbReference>
<reference evidence="3" key="1">
    <citation type="journal article" date="2013" name="Nature">
        <title>Pan genome of the phytoplankton Emiliania underpins its global distribution.</title>
        <authorList>
            <person name="Read B.A."/>
            <person name="Kegel J."/>
            <person name="Klute M.J."/>
            <person name="Kuo A."/>
            <person name="Lefebvre S.C."/>
            <person name="Maumus F."/>
            <person name="Mayer C."/>
            <person name="Miller J."/>
            <person name="Monier A."/>
            <person name="Salamov A."/>
            <person name="Young J."/>
            <person name="Aguilar M."/>
            <person name="Claverie J.M."/>
            <person name="Frickenhaus S."/>
            <person name="Gonzalez K."/>
            <person name="Herman E.K."/>
            <person name="Lin Y.C."/>
            <person name="Napier J."/>
            <person name="Ogata H."/>
            <person name="Sarno A.F."/>
            <person name="Shmutz J."/>
            <person name="Schroeder D."/>
            <person name="de Vargas C."/>
            <person name="Verret F."/>
            <person name="von Dassow P."/>
            <person name="Valentin K."/>
            <person name="Van de Peer Y."/>
            <person name="Wheeler G."/>
            <person name="Dacks J.B."/>
            <person name="Delwiche C.F."/>
            <person name="Dyhrman S.T."/>
            <person name="Glockner G."/>
            <person name="John U."/>
            <person name="Richards T."/>
            <person name="Worden A.Z."/>
            <person name="Zhang X."/>
            <person name="Grigoriev I.V."/>
            <person name="Allen A.E."/>
            <person name="Bidle K."/>
            <person name="Borodovsky M."/>
            <person name="Bowler C."/>
            <person name="Brownlee C."/>
            <person name="Cock J.M."/>
            <person name="Elias M."/>
            <person name="Gladyshev V.N."/>
            <person name="Groth M."/>
            <person name="Guda C."/>
            <person name="Hadaegh A."/>
            <person name="Iglesias-Rodriguez M.D."/>
            <person name="Jenkins J."/>
            <person name="Jones B.M."/>
            <person name="Lawson T."/>
            <person name="Leese F."/>
            <person name="Lindquist E."/>
            <person name="Lobanov A."/>
            <person name="Lomsadze A."/>
            <person name="Malik S.B."/>
            <person name="Marsh M.E."/>
            <person name="Mackinder L."/>
            <person name="Mock T."/>
            <person name="Mueller-Roeber B."/>
            <person name="Pagarete A."/>
            <person name="Parker M."/>
            <person name="Probert I."/>
            <person name="Quesneville H."/>
            <person name="Raines C."/>
            <person name="Rensing S.A."/>
            <person name="Riano-Pachon D.M."/>
            <person name="Richier S."/>
            <person name="Rokitta S."/>
            <person name="Shiraiwa Y."/>
            <person name="Soanes D.M."/>
            <person name="van der Giezen M."/>
            <person name="Wahlund T.M."/>
            <person name="Williams B."/>
            <person name="Wilson W."/>
            <person name="Wolfe G."/>
            <person name="Wurch L.L."/>
        </authorList>
    </citation>
    <scope>NUCLEOTIDE SEQUENCE</scope>
</reference>
<sequence length="296" mass="30287">MEFTLTKHKLWRSCARKLVILGDEVLTLDGNGRTTNKLDLLRLEIEDGPGDTFTIQERAEGACGLPNLLGPRIFHFSAARKPEVLAALHKRDIFAARLSVEPRSGGSSPSAVGAPPVAASPDDAATPRAEAAACLAEAVEAILRPDGSSPGLLGCGLLGAEGLARAEAHNALFRKGLAANASGDSASAALDPRPTTILSHACYSRLLAEGSLTAKARAIAAEVDGAPLAISPSISSPAAATFAEPAAAEGGSHGEEGGGAGDTPRYRRASSFGDHRAVEPRIHSSPRVGGQALVSS</sequence>